<feature type="non-terminal residue" evidence="1">
    <location>
        <position position="51"/>
    </location>
</feature>
<dbReference type="Proteomes" id="UP000246464">
    <property type="component" value="Chromosome 7"/>
</dbReference>
<organism evidence="1 2">
    <name type="scientific">Scophthalmus maximus</name>
    <name type="common">Turbot</name>
    <name type="synonym">Psetta maxima</name>
    <dbReference type="NCBI Taxonomy" id="52904"/>
    <lineage>
        <taxon>Eukaryota</taxon>
        <taxon>Metazoa</taxon>
        <taxon>Chordata</taxon>
        <taxon>Craniata</taxon>
        <taxon>Vertebrata</taxon>
        <taxon>Euteleostomi</taxon>
        <taxon>Actinopterygii</taxon>
        <taxon>Neopterygii</taxon>
        <taxon>Teleostei</taxon>
        <taxon>Neoteleostei</taxon>
        <taxon>Acanthomorphata</taxon>
        <taxon>Carangaria</taxon>
        <taxon>Pleuronectiformes</taxon>
        <taxon>Pleuronectoidei</taxon>
        <taxon>Scophthalmidae</taxon>
        <taxon>Scophthalmus</taxon>
    </lineage>
</organism>
<protein>
    <submittedName>
        <fullName evidence="1">Uncharacterized protein</fullName>
    </submittedName>
</protein>
<dbReference type="AlphaFoldDB" id="A0A2U9BMB6"/>
<evidence type="ECO:0000313" key="1">
    <source>
        <dbReference type="EMBL" id="AWP04582.1"/>
    </source>
</evidence>
<sequence length="51" mass="5642">FLFWIYQCSTERGNKSRNSRAPDEEECAAAGGVQLPCLRVTGSFTLSICTQ</sequence>
<feature type="non-terminal residue" evidence="1">
    <location>
        <position position="1"/>
    </location>
</feature>
<dbReference type="EMBL" id="CP026249">
    <property type="protein sequence ID" value="AWP04582.1"/>
    <property type="molecule type" value="Genomic_DNA"/>
</dbReference>
<evidence type="ECO:0000313" key="2">
    <source>
        <dbReference type="Proteomes" id="UP000246464"/>
    </source>
</evidence>
<reference evidence="1 2" key="1">
    <citation type="submission" date="2017-12" db="EMBL/GenBank/DDBJ databases">
        <title>Integrating genomic resources of turbot (Scophthalmus maximus) in depth evaluation of genetic and physical mapping variation across individuals.</title>
        <authorList>
            <person name="Martinez P."/>
        </authorList>
    </citation>
    <scope>NUCLEOTIDE SEQUENCE [LARGE SCALE GENOMIC DNA]</scope>
</reference>
<accession>A0A2U9BMB6</accession>
<keyword evidence="2" id="KW-1185">Reference proteome</keyword>
<gene>
    <name evidence="1" type="ORF">SMAX5B_006082</name>
</gene>
<proteinExistence type="predicted"/>
<name>A0A2U9BMB6_SCOMX</name>